<gene>
    <name evidence="1" type="ORF">GTA08_BOTSDO01827</name>
</gene>
<dbReference type="OrthoDB" id="10308479at2759"/>
<dbReference type="EMBL" id="WWBZ02000016">
    <property type="protein sequence ID" value="KAF4309385.1"/>
    <property type="molecule type" value="Genomic_DNA"/>
</dbReference>
<evidence type="ECO:0000313" key="1">
    <source>
        <dbReference type="EMBL" id="KAF4309385.1"/>
    </source>
</evidence>
<organism evidence="1 2">
    <name type="scientific">Botryosphaeria dothidea</name>
    <dbReference type="NCBI Taxonomy" id="55169"/>
    <lineage>
        <taxon>Eukaryota</taxon>
        <taxon>Fungi</taxon>
        <taxon>Dikarya</taxon>
        <taxon>Ascomycota</taxon>
        <taxon>Pezizomycotina</taxon>
        <taxon>Dothideomycetes</taxon>
        <taxon>Dothideomycetes incertae sedis</taxon>
        <taxon>Botryosphaeriales</taxon>
        <taxon>Botryosphaeriaceae</taxon>
        <taxon>Botryosphaeria</taxon>
    </lineage>
</organism>
<protein>
    <submittedName>
        <fullName evidence="1">Uncharacterized protein</fullName>
    </submittedName>
</protein>
<keyword evidence="2" id="KW-1185">Reference proteome</keyword>
<accession>A0A8H4N548</accession>
<dbReference type="AlphaFoldDB" id="A0A8H4N548"/>
<reference evidence="1" key="1">
    <citation type="submission" date="2020-04" db="EMBL/GenBank/DDBJ databases">
        <title>Genome Assembly and Annotation of Botryosphaeria dothidea sdau 11-99, a Latent Pathogen of Apple Fruit Ring Rot in China.</title>
        <authorList>
            <person name="Yu C."/>
            <person name="Diao Y."/>
            <person name="Lu Q."/>
            <person name="Zhao J."/>
            <person name="Cui S."/>
            <person name="Peng C."/>
            <person name="He B."/>
            <person name="Liu H."/>
        </authorList>
    </citation>
    <scope>NUCLEOTIDE SEQUENCE [LARGE SCALE GENOMIC DNA]</scope>
    <source>
        <strain evidence="1">Sdau11-99</strain>
    </source>
</reference>
<dbReference type="Proteomes" id="UP000572817">
    <property type="component" value="Unassembled WGS sequence"/>
</dbReference>
<evidence type="ECO:0000313" key="2">
    <source>
        <dbReference type="Proteomes" id="UP000572817"/>
    </source>
</evidence>
<comment type="caution">
    <text evidence="1">The sequence shown here is derived from an EMBL/GenBank/DDBJ whole genome shotgun (WGS) entry which is preliminary data.</text>
</comment>
<proteinExistence type="predicted"/>
<name>A0A8H4N548_9PEZI</name>
<sequence length="61" mass="6986">MADPAQGFIVGDRVQVSTDADPQTYVISEAQINKEERVWTYALKEEGKEDTKWVEEGELKR</sequence>